<feature type="transmembrane region" description="Helical" evidence="10">
    <location>
        <begin position="355"/>
        <end position="376"/>
    </location>
</feature>
<dbReference type="InterPro" id="IPR000595">
    <property type="entry name" value="cNMP-bd_dom"/>
</dbReference>
<dbReference type="AlphaFoldDB" id="A0A1R2C4B2"/>
<accession>A0A1R2C4B2</accession>
<dbReference type="Pfam" id="PF00999">
    <property type="entry name" value="Na_H_Exchanger"/>
    <property type="match status" value="1"/>
</dbReference>
<sequence>MSSSVTSSIILFIFLSLLITIIAYELKKLLKISVAPILLILGAAFRDIDAYVHGFDNLFYLVNELDPKVITLAIMPTLIYETAMSTDWFTFRRELVQIIPMATTVVGLSSFLTAVVLKFILLYDFTWVEALLLGVMLNATDHVAVIAQLKDIYADDEFETLIGGETLLNEATVMVLFNVMLSSSENSVPVGDSLLMFLRLSLGGFGLGIAFAVITGEILQRIVNDYVQETSLTLITTYLLFYTAEGTVIHVSGALAIVTFGLYMSAYGKTLVSAVVEKPMHFFWSIIATDMESFVFIIGGMLLGNTILETKNVHATDAGMLFLLFLILHVVRFVVIMIHYPVLKYFGYGITMKEIIVITFAGIKGVISLALALIAFHDPAIKDPFSSLMLFFTVGIASLTILFDSLLVKLFVKVLGLESLNEVQESMLVGVTTAILQNTAKYIERLRSDKEFDLVKWEEVINVTGNKQLLYQIMESNKVGSQVLKENKGKSLEELLSVYSQKFSLSKEALELEMRSRFYSTLKAIYWHEFESGQCQGYTSLVLINSCNMAQVNEERKMNDWEILEKELTNPKVTRFLEKLSHLPIIGRIFKKMLYSRIMVTYDAASTFQKAHEEARELMDSMEIDTDEVIFEEVVQESHRQVELCQEYIKQFITDAYPEIISQVQSNMAAHTLLISQRKLINKIYEQGVIKEIEHECLLEAIDENIKSLSHNSSVQMASLKEILKSRFRKASAKQILEIMPHIVERHYKPGSIIFREGDPIEGAFLIYNGRVHETSTWIDQELMVGNIVGVQHLLPDFAPALTTSATAITVVQAAFIPKAVLNDKIYFEDLYKEASEELIMWNKDKLQLGDVKNEYIMRVIKSSSITFFNAGFTVNMRRGGFLLYGKIKKRTQAVKFLKPKEKQLDCYEDCVIMIFPQHLAGFFKQYKSLSEAFSKFYIRSAARNAKTRVVKEENSCLTMNKFHRNGKLGSTSSNSK</sequence>
<evidence type="ECO:0000256" key="4">
    <source>
        <dbReference type="ARBA" id="ARBA00022692"/>
    </source>
</evidence>
<feature type="transmembrane region" description="Helical" evidence="10">
    <location>
        <begin position="65"/>
        <end position="83"/>
    </location>
</feature>
<dbReference type="Proteomes" id="UP000187209">
    <property type="component" value="Unassembled WGS sequence"/>
</dbReference>
<gene>
    <name evidence="12" type="ORF">SteCoe_15222</name>
</gene>
<evidence type="ECO:0000313" key="13">
    <source>
        <dbReference type="Proteomes" id="UP000187209"/>
    </source>
</evidence>
<organism evidence="12 13">
    <name type="scientific">Stentor coeruleus</name>
    <dbReference type="NCBI Taxonomy" id="5963"/>
    <lineage>
        <taxon>Eukaryota</taxon>
        <taxon>Sar</taxon>
        <taxon>Alveolata</taxon>
        <taxon>Ciliophora</taxon>
        <taxon>Postciliodesmatophora</taxon>
        <taxon>Heterotrichea</taxon>
        <taxon>Heterotrichida</taxon>
        <taxon>Stentoridae</taxon>
        <taxon>Stentor</taxon>
    </lineage>
</organism>
<dbReference type="Gene3D" id="6.10.140.1330">
    <property type="match status" value="1"/>
</dbReference>
<keyword evidence="5 10" id="KW-1133">Transmembrane helix</keyword>
<feature type="transmembrane region" description="Helical" evidence="10">
    <location>
        <begin position="29"/>
        <end position="45"/>
    </location>
</feature>
<evidence type="ECO:0000259" key="11">
    <source>
        <dbReference type="PROSITE" id="PS50042"/>
    </source>
</evidence>
<dbReference type="Pfam" id="PF00027">
    <property type="entry name" value="cNMP_binding"/>
    <property type="match status" value="1"/>
</dbReference>
<evidence type="ECO:0000256" key="7">
    <source>
        <dbReference type="ARBA" id="ARBA00023065"/>
    </source>
</evidence>
<dbReference type="GO" id="GO:0098719">
    <property type="term" value="P:sodium ion import across plasma membrane"/>
    <property type="evidence" value="ECO:0007669"/>
    <property type="project" value="TreeGrafter"/>
</dbReference>
<dbReference type="GO" id="GO:0051453">
    <property type="term" value="P:regulation of intracellular pH"/>
    <property type="evidence" value="ECO:0007669"/>
    <property type="project" value="TreeGrafter"/>
</dbReference>
<evidence type="ECO:0000256" key="1">
    <source>
        <dbReference type="ARBA" id="ARBA00004651"/>
    </source>
</evidence>
<feature type="transmembrane region" description="Helical" evidence="10">
    <location>
        <begin position="6"/>
        <end position="24"/>
    </location>
</feature>
<dbReference type="EMBL" id="MPUH01000291">
    <property type="protein sequence ID" value="OMJ83811.1"/>
    <property type="molecule type" value="Genomic_DNA"/>
</dbReference>
<feature type="transmembrane region" description="Helical" evidence="10">
    <location>
        <begin position="320"/>
        <end position="343"/>
    </location>
</feature>
<keyword evidence="6" id="KW-0915">Sodium</keyword>
<keyword evidence="2" id="KW-0813">Transport</keyword>
<evidence type="ECO:0000256" key="6">
    <source>
        <dbReference type="ARBA" id="ARBA00023053"/>
    </source>
</evidence>
<keyword evidence="13" id="KW-1185">Reference proteome</keyword>
<keyword evidence="7" id="KW-0406">Ion transport</keyword>
<keyword evidence="3" id="KW-1003">Cell membrane</keyword>
<comment type="caution">
    <text evidence="12">The sequence shown here is derived from an EMBL/GenBank/DDBJ whole genome shotgun (WGS) entry which is preliminary data.</text>
</comment>
<feature type="transmembrane region" description="Helical" evidence="10">
    <location>
        <begin position="388"/>
        <end position="412"/>
    </location>
</feature>
<dbReference type="GO" id="GO:0015386">
    <property type="term" value="F:potassium:proton antiporter activity"/>
    <property type="evidence" value="ECO:0007669"/>
    <property type="project" value="TreeGrafter"/>
</dbReference>
<dbReference type="InterPro" id="IPR018490">
    <property type="entry name" value="cNMP-bd_dom_sf"/>
</dbReference>
<protein>
    <recommendedName>
        <fullName evidence="11">Cyclic nucleotide-binding domain-containing protein</fullName>
    </recommendedName>
</protein>
<dbReference type="InterPro" id="IPR006153">
    <property type="entry name" value="Cation/H_exchanger_TM"/>
</dbReference>
<evidence type="ECO:0000256" key="9">
    <source>
        <dbReference type="ARBA" id="ARBA00023201"/>
    </source>
</evidence>
<evidence type="ECO:0000313" key="12">
    <source>
        <dbReference type="EMBL" id="OMJ83811.1"/>
    </source>
</evidence>
<dbReference type="PANTHER" id="PTHR10110">
    <property type="entry name" value="SODIUM/HYDROGEN EXCHANGER"/>
    <property type="match status" value="1"/>
</dbReference>
<feature type="transmembrane region" description="Helical" evidence="10">
    <location>
        <begin position="196"/>
        <end position="219"/>
    </location>
</feature>
<dbReference type="CDD" id="cd00038">
    <property type="entry name" value="CAP_ED"/>
    <property type="match status" value="1"/>
</dbReference>
<evidence type="ECO:0000256" key="2">
    <source>
        <dbReference type="ARBA" id="ARBA00022448"/>
    </source>
</evidence>
<dbReference type="InterPro" id="IPR014710">
    <property type="entry name" value="RmlC-like_jellyroll"/>
</dbReference>
<evidence type="ECO:0000256" key="5">
    <source>
        <dbReference type="ARBA" id="ARBA00022989"/>
    </source>
</evidence>
<dbReference type="GO" id="GO:0005886">
    <property type="term" value="C:plasma membrane"/>
    <property type="evidence" value="ECO:0007669"/>
    <property type="project" value="UniProtKB-SubCell"/>
</dbReference>
<dbReference type="PROSITE" id="PS50042">
    <property type="entry name" value="CNMP_BINDING_3"/>
    <property type="match status" value="1"/>
</dbReference>
<dbReference type="PANTHER" id="PTHR10110:SF86">
    <property type="entry name" value="SODIUM_HYDROGEN EXCHANGER 7"/>
    <property type="match status" value="1"/>
</dbReference>
<feature type="transmembrane region" description="Helical" evidence="10">
    <location>
        <begin position="239"/>
        <end position="262"/>
    </location>
</feature>
<reference evidence="12 13" key="1">
    <citation type="submission" date="2016-11" db="EMBL/GenBank/DDBJ databases">
        <title>The macronuclear genome of Stentor coeruleus: a giant cell with tiny introns.</title>
        <authorList>
            <person name="Slabodnick M."/>
            <person name="Ruby J.G."/>
            <person name="Reiff S.B."/>
            <person name="Swart E.C."/>
            <person name="Gosai S."/>
            <person name="Prabakaran S."/>
            <person name="Witkowska E."/>
            <person name="Larue G.E."/>
            <person name="Fisher S."/>
            <person name="Freeman R.M."/>
            <person name="Gunawardena J."/>
            <person name="Chu W."/>
            <person name="Stover N.A."/>
            <person name="Gregory B.D."/>
            <person name="Nowacki M."/>
            <person name="Derisi J."/>
            <person name="Roy S.W."/>
            <person name="Marshall W.F."/>
            <person name="Sood P."/>
        </authorList>
    </citation>
    <scope>NUCLEOTIDE SEQUENCE [LARGE SCALE GENOMIC DNA]</scope>
    <source>
        <strain evidence="12">WM001</strain>
    </source>
</reference>
<dbReference type="GO" id="GO:0015385">
    <property type="term" value="F:sodium:proton antiporter activity"/>
    <property type="evidence" value="ECO:0007669"/>
    <property type="project" value="InterPro"/>
</dbReference>
<dbReference type="Gene3D" id="2.60.120.10">
    <property type="entry name" value="Jelly Rolls"/>
    <property type="match status" value="1"/>
</dbReference>
<feature type="domain" description="Cyclic nucleotide-binding" evidence="11">
    <location>
        <begin position="727"/>
        <end position="808"/>
    </location>
</feature>
<evidence type="ECO:0000256" key="8">
    <source>
        <dbReference type="ARBA" id="ARBA00023136"/>
    </source>
</evidence>
<feature type="transmembrane region" description="Helical" evidence="10">
    <location>
        <begin position="282"/>
        <end position="308"/>
    </location>
</feature>
<feature type="transmembrane region" description="Helical" evidence="10">
    <location>
        <begin position="95"/>
        <end position="123"/>
    </location>
</feature>
<keyword evidence="4 10" id="KW-0812">Transmembrane</keyword>
<evidence type="ECO:0000256" key="3">
    <source>
        <dbReference type="ARBA" id="ARBA00022475"/>
    </source>
</evidence>
<keyword evidence="8 10" id="KW-0472">Membrane</keyword>
<dbReference type="OrthoDB" id="441412at2759"/>
<dbReference type="InterPro" id="IPR018422">
    <property type="entry name" value="Cation/H_exchanger_CPA1"/>
</dbReference>
<name>A0A1R2C4B2_9CILI</name>
<dbReference type="SUPFAM" id="SSF51206">
    <property type="entry name" value="cAMP-binding domain-like"/>
    <property type="match status" value="1"/>
</dbReference>
<proteinExistence type="predicted"/>
<keyword evidence="9" id="KW-0739">Sodium transport</keyword>
<comment type="subcellular location">
    <subcellularLocation>
        <location evidence="1">Cell membrane</location>
        <topology evidence="1">Multi-pass membrane protein</topology>
    </subcellularLocation>
</comment>
<evidence type="ECO:0000256" key="10">
    <source>
        <dbReference type="SAM" id="Phobius"/>
    </source>
</evidence>